<dbReference type="AlphaFoldDB" id="A0A9E7PK98"/>
<protein>
    <submittedName>
        <fullName evidence="2">Uncharacterized protein</fullName>
    </submittedName>
</protein>
<name>A0A9E7PK98_9EURY</name>
<evidence type="ECO:0000256" key="1">
    <source>
        <dbReference type="SAM" id="Phobius"/>
    </source>
</evidence>
<keyword evidence="1" id="KW-0472">Membrane</keyword>
<evidence type="ECO:0000313" key="3">
    <source>
        <dbReference type="Proteomes" id="UP001060368"/>
    </source>
</evidence>
<proteinExistence type="predicted"/>
<dbReference type="KEGG" id="mend:L6E24_08200"/>
<feature type="transmembrane region" description="Helical" evidence="1">
    <location>
        <begin position="201"/>
        <end position="222"/>
    </location>
</feature>
<dbReference type="RefSeq" id="WP_257741513.1">
    <property type="nucleotide sequence ID" value="NZ_CP096115.1"/>
</dbReference>
<dbReference type="Proteomes" id="UP001060368">
    <property type="component" value="Chromosome"/>
</dbReference>
<accession>A0A9E7PK98</accession>
<dbReference type="GeneID" id="74307675"/>
<keyword evidence="1" id="KW-1133">Transmembrane helix</keyword>
<evidence type="ECO:0000313" key="2">
    <source>
        <dbReference type="EMBL" id="UUX91360.1"/>
    </source>
</evidence>
<sequence>MRSTCGDRRGPKVAACCSALILLLVFVVFPASALDATFFVAENGSSYHVDMEINDVSEFSFEKPGVLGEKVPAEAGNISLIYQNGSAAPFEDKGRSIEFEKGNYTVGYDSGIDNHDFQALFDNRYNISVYLPSVFDVRNPLLGMVSTGGEVIAGDEVSEDESLSGNNTVNDTDSGYEGLRIDWVKRNYAEIRFYDSFQEKMLMIFGSLWLVVAVVFLVPYLMTRRRKE</sequence>
<reference evidence="2" key="1">
    <citation type="submission" date="2022-04" db="EMBL/GenBank/DDBJ databases">
        <title>Complete genome of Methanoplanus endosymbiosus DSM 3599.</title>
        <authorList>
            <person name="Chen S.-C."/>
            <person name="You Y.-T."/>
            <person name="Zhou Y.-Z."/>
            <person name="Lai M.-C."/>
        </authorList>
    </citation>
    <scope>NUCLEOTIDE SEQUENCE</scope>
    <source>
        <strain evidence="2">DSM 3599</strain>
    </source>
</reference>
<organism evidence="2 3">
    <name type="scientific">Methanoplanus endosymbiosus</name>
    <dbReference type="NCBI Taxonomy" id="33865"/>
    <lineage>
        <taxon>Archaea</taxon>
        <taxon>Methanobacteriati</taxon>
        <taxon>Methanobacteriota</taxon>
        <taxon>Stenosarchaea group</taxon>
        <taxon>Methanomicrobia</taxon>
        <taxon>Methanomicrobiales</taxon>
        <taxon>Methanomicrobiaceae</taxon>
        <taxon>Methanoplanus</taxon>
    </lineage>
</organism>
<gene>
    <name evidence="2" type="ORF">L6E24_08200</name>
</gene>
<keyword evidence="3" id="KW-1185">Reference proteome</keyword>
<keyword evidence="1" id="KW-0812">Transmembrane</keyword>
<dbReference type="EMBL" id="CP096115">
    <property type="protein sequence ID" value="UUX91360.1"/>
    <property type="molecule type" value="Genomic_DNA"/>
</dbReference>